<dbReference type="GO" id="GO:0005789">
    <property type="term" value="C:endoplasmic reticulum membrane"/>
    <property type="evidence" value="ECO:0007669"/>
    <property type="project" value="UniProtKB-SubCell"/>
</dbReference>
<dbReference type="Pfam" id="PF00173">
    <property type="entry name" value="Cyt-b5"/>
    <property type="match status" value="2"/>
</dbReference>
<protein>
    <recommendedName>
        <fullName evidence="13">Cytochrome b5</fullName>
    </recommendedName>
</protein>
<keyword evidence="7" id="KW-0492">Microsome</keyword>
<feature type="domain" description="Cytochrome b5 heme-binding" evidence="16">
    <location>
        <begin position="113"/>
        <end position="191"/>
    </location>
</feature>
<evidence type="ECO:0000256" key="7">
    <source>
        <dbReference type="ARBA" id="ARBA00022848"/>
    </source>
</evidence>
<evidence type="ECO:0000256" key="8">
    <source>
        <dbReference type="ARBA" id="ARBA00022982"/>
    </source>
</evidence>
<dbReference type="FunFam" id="3.10.120.10:FF:000002">
    <property type="entry name" value="Cytochrome b5 type B"/>
    <property type="match status" value="1"/>
</dbReference>
<evidence type="ECO:0000256" key="4">
    <source>
        <dbReference type="ARBA" id="ARBA00022692"/>
    </source>
</evidence>
<dbReference type="PANTHER" id="PTHR19359">
    <property type="entry name" value="CYTOCHROME B5"/>
    <property type="match status" value="1"/>
</dbReference>
<evidence type="ECO:0000256" key="14">
    <source>
        <dbReference type="RuleBase" id="RU362121"/>
    </source>
</evidence>
<evidence type="ECO:0000313" key="17">
    <source>
        <dbReference type="EMBL" id="CAG9827418.1"/>
    </source>
</evidence>
<feature type="domain" description="Cytochrome b5 heme-binding" evidence="16">
    <location>
        <begin position="7"/>
        <end position="85"/>
    </location>
</feature>
<sequence length="238" mass="27011">MVEMVETKYYSIDEIAKHDGNVESRIWIIIKKNVYDVTDYIEEHPGGADVIKECAGKDATREFENIGHSLDAKNRLKKLKIGEVNEEERKNKTTNNKDKNQLGTNATGESSDIKYYTLEEISKYDGKQDPRTWIIIKDMVYDVTDYLDDHPGGGELITEWAGKDGTKDFDDFGHSSDAKKELKKLKIGEVVADQRKAKPKKKTKNNQQEKKQNSNVIESADFKANRSCISIITCGILS</sequence>
<keyword evidence="2" id="KW-0813">Transport</keyword>
<dbReference type="InterPro" id="IPR018506">
    <property type="entry name" value="Cyt_B5_heme-BS"/>
</dbReference>
<dbReference type="Gene3D" id="3.10.120.10">
    <property type="entry name" value="Cytochrome b5-like heme/steroid binding domain"/>
    <property type="match status" value="2"/>
</dbReference>
<evidence type="ECO:0000313" key="18">
    <source>
        <dbReference type="Proteomes" id="UP001153709"/>
    </source>
</evidence>
<feature type="region of interest" description="Disordered" evidence="15">
    <location>
        <begin position="193"/>
        <end position="214"/>
    </location>
</feature>
<evidence type="ECO:0000256" key="3">
    <source>
        <dbReference type="ARBA" id="ARBA00022617"/>
    </source>
</evidence>
<keyword evidence="8" id="KW-0249">Electron transport</keyword>
<dbReference type="AlphaFoldDB" id="A0A9N9SLS1"/>
<dbReference type="SMART" id="SM01117">
    <property type="entry name" value="Cyt-b5"/>
    <property type="match status" value="2"/>
</dbReference>
<evidence type="ECO:0000256" key="12">
    <source>
        <dbReference type="ARBA" id="ARBA00038168"/>
    </source>
</evidence>
<evidence type="ECO:0000256" key="13">
    <source>
        <dbReference type="ARBA" id="ARBA00039806"/>
    </source>
</evidence>
<dbReference type="EMBL" id="OU898276">
    <property type="protein sequence ID" value="CAG9827418.1"/>
    <property type="molecule type" value="Genomic_DNA"/>
</dbReference>
<evidence type="ECO:0000259" key="16">
    <source>
        <dbReference type="PROSITE" id="PS50255"/>
    </source>
</evidence>
<dbReference type="InterPro" id="IPR001199">
    <property type="entry name" value="Cyt_B5-like_heme/steroid-bd"/>
</dbReference>
<evidence type="ECO:0000256" key="5">
    <source>
        <dbReference type="ARBA" id="ARBA00022723"/>
    </source>
</evidence>
<keyword evidence="10" id="KW-0472">Membrane</keyword>
<dbReference type="PANTHER" id="PTHR19359:SF150">
    <property type="entry name" value="CYTOCHROME B5"/>
    <property type="match status" value="1"/>
</dbReference>
<evidence type="ECO:0000256" key="10">
    <source>
        <dbReference type="ARBA" id="ARBA00023136"/>
    </source>
</evidence>
<keyword evidence="3 14" id="KW-0349">Heme</keyword>
<evidence type="ECO:0000256" key="15">
    <source>
        <dbReference type="SAM" id="MobiDB-lite"/>
    </source>
</evidence>
<organism evidence="17 18">
    <name type="scientific">Diabrotica balteata</name>
    <name type="common">Banded cucumber beetle</name>
    <dbReference type="NCBI Taxonomy" id="107213"/>
    <lineage>
        <taxon>Eukaryota</taxon>
        <taxon>Metazoa</taxon>
        <taxon>Ecdysozoa</taxon>
        <taxon>Arthropoda</taxon>
        <taxon>Hexapoda</taxon>
        <taxon>Insecta</taxon>
        <taxon>Pterygota</taxon>
        <taxon>Neoptera</taxon>
        <taxon>Endopterygota</taxon>
        <taxon>Coleoptera</taxon>
        <taxon>Polyphaga</taxon>
        <taxon>Cucujiformia</taxon>
        <taxon>Chrysomeloidea</taxon>
        <taxon>Chrysomelidae</taxon>
        <taxon>Galerucinae</taxon>
        <taxon>Diabroticina</taxon>
        <taxon>Diabroticites</taxon>
        <taxon>Diabrotica</taxon>
    </lineage>
</organism>
<dbReference type="GO" id="GO:0020037">
    <property type="term" value="F:heme binding"/>
    <property type="evidence" value="ECO:0007669"/>
    <property type="project" value="UniProtKB-UniRule"/>
</dbReference>
<dbReference type="InterPro" id="IPR036400">
    <property type="entry name" value="Cyt_B5-like_heme/steroid_sf"/>
</dbReference>
<dbReference type="SUPFAM" id="SSF55856">
    <property type="entry name" value="Cytochrome b5-like heme/steroid binding domain"/>
    <property type="match status" value="2"/>
</dbReference>
<feature type="region of interest" description="Disordered" evidence="15">
    <location>
        <begin position="86"/>
        <end position="106"/>
    </location>
</feature>
<dbReference type="PROSITE" id="PS50255">
    <property type="entry name" value="CYTOCHROME_B5_2"/>
    <property type="match status" value="2"/>
</dbReference>
<comment type="similarity">
    <text evidence="12 14">Belongs to the cytochrome b5 family.</text>
</comment>
<name>A0A9N9SLS1_DIABA</name>
<evidence type="ECO:0000256" key="6">
    <source>
        <dbReference type="ARBA" id="ARBA00022824"/>
    </source>
</evidence>
<evidence type="ECO:0000256" key="11">
    <source>
        <dbReference type="ARBA" id="ARBA00037877"/>
    </source>
</evidence>
<gene>
    <name evidence="17" type="ORF">DIABBA_LOCUS1413</name>
</gene>
<reference evidence="17" key="1">
    <citation type="submission" date="2022-01" db="EMBL/GenBank/DDBJ databases">
        <authorList>
            <person name="King R."/>
        </authorList>
    </citation>
    <scope>NUCLEOTIDE SEQUENCE</scope>
</reference>
<dbReference type="GO" id="GO:0046872">
    <property type="term" value="F:metal ion binding"/>
    <property type="evidence" value="ECO:0007669"/>
    <property type="project" value="UniProtKB-UniRule"/>
</dbReference>
<keyword evidence="4" id="KW-0812">Transmembrane</keyword>
<accession>A0A9N9SLS1</accession>
<evidence type="ECO:0000256" key="2">
    <source>
        <dbReference type="ARBA" id="ARBA00022448"/>
    </source>
</evidence>
<dbReference type="PROSITE" id="PS00191">
    <property type="entry name" value="CYTOCHROME_B5_1"/>
    <property type="match status" value="2"/>
</dbReference>
<keyword evidence="6" id="KW-0256">Endoplasmic reticulum</keyword>
<comment type="subcellular location">
    <subcellularLocation>
        <location evidence="1">Endoplasmic reticulum membrane</location>
        <topology evidence="1">Single-pass membrane protein</topology>
        <orientation evidence="1">Cytoplasmic side</orientation>
    </subcellularLocation>
    <subcellularLocation>
        <location evidence="11">Microsome membrane</location>
        <topology evidence="11">Single-pass membrane protein</topology>
        <orientation evidence="11">Cytoplasmic side</orientation>
    </subcellularLocation>
</comment>
<dbReference type="OrthoDB" id="260091at2759"/>
<dbReference type="PRINTS" id="PR00363">
    <property type="entry name" value="CYTOCHROMEB5"/>
</dbReference>
<keyword evidence="5 14" id="KW-0479">Metal-binding</keyword>
<keyword evidence="18" id="KW-1185">Reference proteome</keyword>
<keyword evidence="9 14" id="KW-0408">Iron</keyword>
<dbReference type="Proteomes" id="UP001153709">
    <property type="component" value="Chromosome 1"/>
</dbReference>
<evidence type="ECO:0000256" key="9">
    <source>
        <dbReference type="ARBA" id="ARBA00023004"/>
    </source>
</evidence>
<evidence type="ECO:0000256" key="1">
    <source>
        <dbReference type="ARBA" id="ARBA00004131"/>
    </source>
</evidence>
<dbReference type="InterPro" id="IPR050668">
    <property type="entry name" value="Cytochrome_b5"/>
</dbReference>
<proteinExistence type="inferred from homology"/>
<feature type="compositionally biased region" description="Basic and acidic residues" evidence="15">
    <location>
        <begin position="86"/>
        <end position="100"/>
    </location>
</feature>